<evidence type="ECO:0000256" key="9">
    <source>
        <dbReference type="ARBA" id="ARBA00044632"/>
    </source>
</evidence>
<dbReference type="OrthoDB" id="9798522at2"/>
<dbReference type="Gene3D" id="1.10.1670.10">
    <property type="entry name" value="Helix-hairpin-Helix base-excision DNA repair enzymes (C-terminal)"/>
    <property type="match status" value="1"/>
</dbReference>
<dbReference type="EC" id="4.2.99.18" evidence="2"/>
<evidence type="ECO:0000256" key="1">
    <source>
        <dbReference type="ARBA" id="ARBA00010679"/>
    </source>
</evidence>
<dbReference type="PANTHER" id="PTHR10242:SF2">
    <property type="entry name" value="N-GLYCOSYLASE_DNA LYASE"/>
    <property type="match status" value="1"/>
</dbReference>
<dbReference type="RefSeq" id="WP_125136238.1">
    <property type="nucleotide sequence ID" value="NZ_LR130778.1"/>
</dbReference>
<keyword evidence="7" id="KW-0511">Multifunctional enzyme</keyword>
<dbReference type="SMART" id="SM00478">
    <property type="entry name" value="ENDO3c"/>
    <property type="match status" value="1"/>
</dbReference>
<dbReference type="CDD" id="cd00056">
    <property type="entry name" value="ENDO3c"/>
    <property type="match status" value="1"/>
</dbReference>
<dbReference type="Gene3D" id="3.30.310.260">
    <property type="match status" value="1"/>
</dbReference>
<dbReference type="GO" id="GO:0140078">
    <property type="term" value="F:class I DNA-(apurinic or apyrimidinic site) endonuclease activity"/>
    <property type="evidence" value="ECO:0007669"/>
    <property type="project" value="UniProtKB-EC"/>
</dbReference>
<dbReference type="Pfam" id="PF07934">
    <property type="entry name" value="OGG_N"/>
    <property type="match status" value="1"/>
</dbReference>
<evidence type="ECO:0000313" key="11">
    <source>
        <dbReference type="EMBL" id="VDN46796.1"/>
    </source>
</evidence>
<dbReference type="InterPro" id="IPR052054">
    <property type="entry name" value="Oxidative_DNA_repair_enzyme"/>
</dbReference>
<comment type="similarity">
    <text evidence="1">Belongs to the type-1 OGG1 family.</text>
</comment>
<keyword evidence="4" id="KW-0378">Hydrolase</keyword>
<dbReference type="GO" id="GO:0008534">
    <property type="term" value="F:oxidized purine nucleobase lesion DNA N-glycosylase activity"/>
    <property type="evidence" value="ECO:0007669"/>
    <property type="project" value="InterPro"/>
</dbReference>
<keyword evidence="5" id="KW-0234">DNA repair</keyword>
<evidence type="ECO:0000256" key="4">
    <source>
        <dbReference type="ARBA" id="ARBA00022801"/>
    </source>
</evidence>
<name>A0A3P7RVI7_9FIRM</name>
<dbReference type="GO" id="GO:0006284">
    <property type="term" value="P:base-excision repair"/>
    <property type="evidence" value="ECO:0007669"/>
    <property type="project" value="InterPro"/>
</dbReference>
<keyword evidence="8" id="KW-0326">Glycosidase</keyword>
<organism evidence="11 12">
    <name type="scientific">Petrocella atlantisensis</name>
    <dbReference type="NCBI Taxonomy" id="2173034"/>
    <lineage>
        <taxon>Bacteria</taxon>
        <taxon>Bacillati</taxon>
        <taxon>Bacillota</taxon>
        <taxon>Clostridia</taxon>
        <taxon>Lachnospirales</taxon>
        <taxon>Vallitaleaceae</taxon>
        <taxon>Petrocella</taxon>
    </lineage>
</organism>
<dbReference type="KEGG" id="cbar:PATL70BA_0921"/>
<dbReference type="InterPro" id="IPR011257">
    <property type="entry name" value="DNA_glycosylase"/>
</dbReference>
<comment type="catalytic activity">
    <reaction evidence="9">
        <text>2'-deoxyribonucleotide-(2'-deoxyribose 5'-phosphate)-2'-deoxyribonucleotide-DNA = a 3'-end 2'-deoxyribonucleotide-(2,3-dehydro-2,3-deoxyribose 5'-phosphate)-DNA + a 5'-end 5'-phospho-2'-deoxyribonucleoside-DNA + H(+)</text>
        <dbReference type="Rhea" id="RHEA:66592"/>
        <dbReference type="Rhea" id="RHEA-COMP:13180"/>
        <dbReference type="Rhea" id="RHEA-COMP:16897"/>
        <dbReference type="Rhea" id="RHEA-COMP:17067"/>
        <dbReference type="ChEBI" id="CHEBI:15378"/>
        <dbReference type="ChEBI" id="CHEBI:136412"/>
        <dbReference type="ChEBI" id="CHEBI:157695"/>
        <dbReference type="ChEBI" id="CHEBI:167181"/>
        <dbReference type="EC" id="4.2.99.18"/>
    </reaction>
</comment>
<evidence type="ECO:0000256" key="6">
    <source>
        <dbReference type="ARBA" id="ARBA00023239"/>
    </source>
</evidence>
<accession>A0A3P7RVI7</accession>
<dbReference type="AlphaFoldDB" id="A0A3P7RVI7"/>
<reference evidence="11 12" key="1">
    <citation type="submission" date="2018-09" db="EMBL/GenBank/DDBJ databases">
        <authorList>
            <person name="Postec A."/>
        </authorList>
    </citation>
    <scope>NUCLEOTIDE SEQUENCE [LARGE SCALE GENOMIC DNA]</scope>
    <source>
        <strain evidence="11">70B-A</strain>
    </source>
</reference>
<sequence length="282" mass="33264">MIEILVDDCFLIGQILECGQSFRYKHIENNIYDIIAYDKRLRINQVGKHVYMDCSIEDYNSLWVRYFDMDRNYEQIQSILVKMDPILKKAVIEKRGLRILRQAPFEMLLTFILSQNKAIPQIKVLVERLCETYGQVVLDQYGTYYTFPTVDRLVDVSVEDWRRLKVGFRAPYLYDAIQKVAQGVIDFITIEKMLDNSARDRLMEISGVGQKVADCILLFAFGRIEVFPLDVWVRRMMTHAYFNDQNVSDQIILEFADRYFKGFGGLAQQYLFYYARDHQIGK</sequence>
<dbReference type="GO" id="GO:0003684">
    <property type="term" value="F:damaged DNA binding"/>
    <property type="evidence" value="ECO:0007669"/>
    <property type="project" value="InterPro"/>
</dbReference>
<dbReference type="Proteomes" id="UP000279029">
    <property type="component" value="Chromosome"/>
</dbReference>
<evidence type="ECO:0000256" key="5">
    <source>
        <dbReference type="ARBA" id="ARBA00023204"/>
    </source>
</evidence>
<dbReference type="SUPFAM" id="SSF48150">
    <property type="entry name" value="DNA-glycosylase"/>
    <property type="match status" value="1"/>
</dbReference>
<proteinExistence type="inferred from homology"/>
<feature type="domain" description="HhH-GPD" evidence="10">
    <location>
        <begin position="112"/>
        <end position="276"/>
    </location>
</feature>
<protein>
    <recommendedName>
        <fullName evidence="2">DNA-(apurinic or apyrimidinic site) lyase</fullName>
        <ecNumber evidence="2">4.2.99.18</ecNumber>
    </recommendedName>
</protein>
<dbReference type="Gene3D" id="1.10.340.30">
    <property type="entry name" value="Hypothetical protein, domain 2"/>
    <property type="match status" value="1"/>
</dbReference>
<keyword evidence="6" id="KW-0456">Lyase</keyword>
<dbReference type="InterPro" id="IPR003265">
    <property type="entry name" value="HhH-GPD_domain"/>
</dbReference>
<dbReference type="GO" id="GO:0006289">
    <property type="term" value="P:nucleotide-excision repair"/>
    <property type="evidence" value="ECO:0007669"/>
    <property type="project" value="InterPro"/>
</dbReference>
<dbReference type="InterPro" id="IPR023170">
    <property type="entry name" value="HhH_base_excis_C"/>
</dbReference>
<evidence type="ECO:0000256" key="2">
    <source>
        <dbReference type="ARBA" id="ARBA00012720"/>
    </source>
</evidence>
<evidence type="ECO:0000256" key="3">
    <source>
        <dbReference type="ARBA" id="ARBA00022763"/>
    </source>
</evidence>
<dbReference type="SUPFAM" id="SSF55945">
    <property type="entry name" value="TATA-box binding protein-like"/>
    <property type="match status" value="1"/>
</dbReference>
<evidence type="ECO:0000259" key="10">
    <source>
        <dbReference type="SMART" id="SM00478"/>
    </source>
</evidence>
<evidence type="ECO:0000256" key="8">
    <source>
        <dbReference type="ARBA" id="ARBA00023295"/>
    </source>
</evidence>
<gene>
    <name evidence="11" type="ORF">PATL70BA_0921</name>
</gene>
<dbReference type="InterPro" id="IPR012904">
    <property type="entry name" value="OGG_N"/>
</dbReference>
<keyword evidence="12" id="KW-1185">Reference proteome</keyword>
<keyword evidence="3" id="KW-0227">DNA damage</keyword>
<evidence type="ECO:0000256" key="7">
    <source>
        <dbReference type="ARBA" id="ARBA00023268"/>
    </source>
</evidence>
<dbReference type="Pfam" id="PF00730">
    <property type="entry name" value="HhH-GPD"/>
    <property type="match status" value="1"/>
</dbReference>
<evidence type="ECO:0000313" key="12">
    <source>
        <dbReference type="Proteomes" id="UP000279029"/>
    </source>
</evidence>
<dbReference type="EMBL" id="LR130778">
    <property type="protein sequence ID" value="VDN46796.1"/>
    <property type="molecule type" value="Genomic_DNA"/>
</dbReference>
<dbReference type="PANTHER" id="PTHR10242">
    <property type="entry name" value="8-OXOGUANINE DNA GLYCOSYLASE"/>
    <property type="match status" value="1"/>
</dbReference>